<reference evidence="17" key="1">
    <citation type="journal article" date="2014" name="Nat. Commun.">
        <title>The emerging biofuel crop Camelina sativa retains a highly undifferentiated hexaploid genome structure.</title>
        <authorList>
            <person name="Kagale S."/>
            <person name="Koh C."/>
            <person name="Nixon J."/>
            <person name="Bollina V."/>
            <person name="Clarke W.E."/>
            <person name="Tuteja R."/>
            <person name="Spillane C."/>
            <person name="Robinson S.J."/>
            <person name="Links M.G."/>
            <person name="Clarke C."/>
            <person name="Higgins E.E."/>
            <person name="Huebert T."/>
            <person name="Sharpe A.G."/>
            <person name="Parkin I.A."/>
        </authorList>
    </citation>
    <scope>NUCLEOTIDE SEQUENCE [LARGE SCALE GENOMIC DNA]</scope>
    <source>
        <strain evidence="17">cv. DH55</strain>
    </source>
</reference>
<protein>
    <recommendedName>
        <fullName evidence="6">RBR-type E3 ubiquitin transferase</fullName>
        <ecNumber evidence="6">2.3.2.31</ecNumber>
    </recommendedName>
</protein>
<keyword evidence="9" id="KW-0677">Repeat</keyword>
<evidence type="ECO:0000259" key="16">
    <source>
        <dbReference type="PROSITE" id="PS51873"/>
    </source>
</evidence>
<dbReference type="InterPro" id="IPR018957">
    <property type="entry name" value="Znf_C3HC4_RING-type"/>
</dbReference>
<dbReference type="GeneID" id="104715292"/>
<keyword evidence="10 13" id="KW-0863">Zinc-finger</keyword>
<dbReference type="EC" id="2.3.2.31" evidence="6"/>
<dbReference type="PANTHER" id="PTHR11685">
    <property type="entry name" value="RBR FAMILY RING FINGER AND IBR DOMAIN-CONTAINING"/>
    <property type="match status" value="1"/>
</dbReference>
<comment type="cofactor">
    <cofactor evidence="2">
        <name>Zn(2+)</name>
        <dbReference type="ChEBI" id="CHEBI:29105"/>
    </cofactor>
</comment>
<keyword evidence="12" id="KW-0862">Zinc</keyword>
<keyword evidence="7" id="KW-0808">Transferase</keyword>
<evidence type="ECO:0000256" key="12">
    <source>
        <dbReference type="ARBA" id="ARBA00022833"/>
    </source>
</evidence>
<dbReference type="Gene3D" id="1.20.120.1750">
    <property type="match status" value="1"/>
</dbReference>
<evidence type="ECO:0000256" key="9">
    <source>
        <dbReference type="ARBA" id="ARBA00022737"/>
    </source>
</evidence>
<reference evidence="18" key="2">
    <citation type="submission" date="2025-08" db="UniProtKB">
        <authorList>
            <consortium name="RefSeq"/>
        </authorList>
    </citation>
    <scope>IDENTIFICATION</scope>
    <source>
        <tissue evidence="18">Leaf</tissue>
    </source>
</reference>
<evidence type="ECO:0000256" key="7">
    <source>
        <dbReference type="ARBA" id="ARBA00022679"/>
    </source>
</evidence>
<evidence type="ECO:0000256" key="6">
    <source>
        <dbReference type="ARBA" id="ARBA00012251"/>
    </source>
</evidence>
<dbReference type="PROSITE" id="PS51873">
    <property type="entry name" value="TRIAD"/>
    <property type="match status" value="1"/>
</dbReference>
<accession>A0ABM1QFG6</accession>
<dbReference type="SMART" id="SM00647">
    <property type="entry name" value="IBR"/>
    <property type="match status" value="2"/>
</dbReference>
<evidence type="ECO:0000256" key="8">
    <source>
        <dbReference type="ARBA" id="ARBA00022723"/>
    </source>
</evidence>
<dbReference type="InterPro" id="IPR031127">
    <property type="entry name" value="E3_UB_ligase_RBR"/>
</dbReference>
<evidence type="ECO:0000256" key="1">
    <source>
        <dbReference type="ARBA" id="ARBA00001798"/>
    </source>
</evidence>
<dbReference type="Proteomes" id="UP000694864">
    <property type="component" value="Chromosome 9"/>
</dbReference>
<evidence type="ECO:0000256" key="10">
    <source>
        <dbReference type="ARBA" id="ARBA00022771"/>
    </source>
</evidence>
<dbReference type="Gene3D" id="3.30.40.10">
    <property type="entry name" value="Zinc/RING finger domain, C3HC4 (zinc finger)"/>
    <property type="match status" value="1"/>
</dbReference>
<keyword evidence="11" id="KW-0833">Ubl conjugation pathway</keyword>
<sequence length="345" mass="39265">MKGPIHHDSTITVLEAEVIALVRGLTEAASMGITHISIYCDYYPVYEFVMGRYIPENNKTALLMMDVQRIRLAFISSFPIFVEGTTKVTLKKTCNICLDDAINADEMVCVDKCRHRLCCECMKRHIEVRLLEGSVVRCPYFRCKTKLTFEGCENILTPKLRKMWQQRIKEDAIPVSERIYCPNPRCSALMSETELSKSTGGAEVRRLCFKCGEIFCISCKVSWHSNMSCDVYKRLHPYPTENDRKIKTLADQKLWRQCPKCQQMIELKEGCVRVKCRCGHSFCYRCGIQAGGCQHGHGLPPRPPRPPQQPSPPPPAPEMPPAPAICFCLICFILMIAFIVYLALL</sequence>
<keyword evidence="8" id="KW-0479">Metal-binding</keyword>
<dbReference type="SUPFAM" id="SSF57850">
    <property type="entry name" value="RING/U-box"/>
    <property type="match status" value="3"/>
</dbReference>
<keyword evidence="14" id="KW-0812">Transmembrane</keyword>
<name>A0ABM1QFG6_CAMSA</name>
<dbReference type="InterPro" id="IPR001841">
    <property type="entry name" value="Znf_RING"/>
</dbReference>
<feature type="domain" description="RING-type" evidence="16">
    <location>
        <begin position="90"/>
        <end position="303"/>
    </location>
</feature>
<evidence type="ECO:0000256" key="14">
    <source>
        <dbReference type="SAM" id="Phobius"/>
    </source>
</evidence>
<proteinExistence type="inferred from homology"/>
<dbReference type="InterPro" id="IPR002867">
    <property type="entry name" value="IBR_dom"/>
</dbReference>
<comment type="similarity">
    <text evidence="5">Belongs to the RBR family. Ariadne subfamily.</text>
</comment>
<evidence type="ECO:0000259" key="15">
    <source>
        <dbReference type="PROSITE" id="PS50089"/>
    </source>
</evidence>
<evidence type="ECO:0000256" key="13">
    <source>
        <dbReference type="PROSITE-ProRule" id="PRU00175"/>
    </source>
</evidence>
<feature type="domain" description="RING-type" evidence="15">
    <location>
        <begin position="94"/>
        <end position="142"/>
    </location>
</feature>
<dbReference type="Pfam" id="PF00097">
    <property type="entry name" value="zf-C3HC4"/>
    <property type="match status" value="1"/>
</dbReference>
<dbReference type="InterPro" id="IPR002156">
    <property type="entry name" value="RNaseH_domain"/>
</dbReference>
<dbReference type="Pfam" id="PF13456">
    <property type="entry name" value="RVT_3"/>
    <property type="match status" value="1"/>
</dbReference>
<keyword evidence="17" id="KW-1185">Reference proteome</keyword>
<comment type="pathway">
    <text evidence="4">Protein modification; protein ubiquitination.</text>
</comment>
<evidence type="ECO:0000256" key="5">
    <source>
        <dbReference type="ARBA" id="ARBA00005884"/>
    </source>
</evidence>
<evidence type="ECO:0000313" key="17">
    <source>
        <dbReference type="Proteomes" id="UP000694864"/>
    </source>
</evidence>
<dbReference type="CDD" id="cd22582">
    <property type="entry name" value="BRcat_RBR_unk"/>
    <property type="match status" value="1"/>
</dbReference>
<evidence type="ECO:0000313" key="18">
    <source>
        <dbReference type="RefSeq" id="XP_019085504.1"/>
    </source>
</evidence>
<dbReference type="InterPro" id="IPR017907">
    <property type="entry name" value="Znf_RING_CS"/>
</dbReference>
<dbReference type="RefSeq" id="XP_019085504.1">
    <property type="nucleotide sequence ID" value="XM_019229959.1"/>
</dbReference>
<gene>
    <name evidence="18" type="primary">LOC104715292</name>
</gene>
<dbReference type="InterPro" id="IPR013083">
    <property type="entry name" value="Znf_RING/FYVE/PHD"/>
</dbReference>
<dbReference type="InterPro" id="IPR044066">
    <property type="entry name" value="TRIAD_supradom"/>
</dbReference>
<dbReference type="PROSITE" id="PS50089">
    <property type="entry name" value="ZF_RING_2"/>
    <property type="match status" value="1"/>
</dbReference>
<evidence type="ECO:0000256" key="2">
    <source>
        <dbReference type="ARBA" id="ARBA00001947"/>
    </source>
</evidence>
<comment type="function">
    <text evidence="3">Might act as an E3 ubiquitin-protein ligase, or as part of E3 complex, which accepts ubiquitin from specific E2 ubiquitin-conjugating enzymes and then transfers it to substrates.</text>
</comment>
<evidence type="ECO:0000256" key="3">
    <source>
        <dbReference type="ARBA" id="ARBA00003976"/>
    </source>
</evidence>
<organism evidence="17 18">
    <name type="scientific">Camelina sativa</name>
    <name type="common">False flax</name>
    <name type="synonym">Myagrum sativum</name>
    <dbReference type="NCBI Taxonomy" id="90675"/>
    <lineage>
        <taxon>Eukaryota</taxon>
        <taxon>Viridiplantae</taxon>
        <taxon>Streptophyta</taxon>
        <taxon>Embryophyta</taxon>
        <taxon>Tracheophyta</taxon>
        <taxon>Spermatophyta</taxon>
        <taxon>Magnoliopsida</taxon>
        <taxon>eudicotyledons</taxon>
        <taxon>Gunneridae</taxon>
        <taxon>Pentapetalae</taxon>
        <taxon>rosids</taxon>
        <taxon>malvids</taxon>
        <taxon>Brassicales</taxon>
        <taxon>Brassicaceae</taxon>
        <taxon>Camelineae</taxon>
        <taxon>Camelina</taxon>
    </lineage>
</organism>
<evidence type="ECO:0000256" key="11">
    <source>
        <dbReference type="ARBA" id="ARBA00022786"/>
    </source>
</evidence>
<dbReference type="Pfam" id="PF01485">
    <property type="entry name" value="IBR"/>
    <property type="match status" value="2"/>
</dbReference>
<feature type="transmembrane region" description="Helical" evidence="14">
    <location>
        <begin position="322"/>
        <end position="344"/>
    </location>
</feature>
<keyword evidence="14" id="KW-1133">Transmembrane helix</keyword>
<keyword evidence="14" id="KW-0472">Membrane</keyword>
<comment type="catalytic activity">
    <reaction evidence="1">
        <text>[E2 ubiquitin-conjugating enzyme]-S-ubiquitinyl-L-cysteine + [acceptor protein]-L-lysine = [E2 ubiquitin-conjugating enzyme]-L-cysteine + [acceptor protein]-N(6)-ubiquitinyl-L-lysine.</text>
        <dbReference type="EC" id="2.3.2.31"/>
    </reaction>
</comment>
<dbReference type="CDD" id="cd22584">
    <property type="entry name" value="Rcat_RBR_unk"/>
    <property type="match status" value="1"/>
</dbReference>
<evidence type="ECO:0000256" key="4">
    <source>
        <dbReference type="ARBA" id="ARBA00004906"/>
    </source>
</evidence>
<dbReference type="PROSITE" id="PS00518">
    <property type="entry name" value="ZF_RING_1"/>
    <property type="match status" value="1"/>
</dbReference>